<feature type="region of interest" description="Disordered" evidence="1">
    <location>
        <begin position="1"/>
        <end position="38"/>
    </location>
</feature>
<evidence type="ECO:0000313" key="3">
    <source>
        <dbReference type="Proteomes" id="UP000317650"/>
    </source>
</evidence>
<protein>
    <submittedName>
        <fullName evidence="2">Uncharacterized protein</fullName>
    </submittedName>
</protein>
<dbReference type="Proteomes" id="UP000317650">
    <property type="component" value="Chromosome 1"/>
</dbReference>
<reference evidence="2 3" key="1">
    <citation type="journal article" date="2019" name="Nat. Plants">
        <title>Genome sequencing of Musa balbisiana reveals subgenome evolution and function divergence in polyploid bananas.</title>
        <authorList>
            <person name="Yao X."/>
        </authorList>
    </citation>
    <scope>NUCLEOTIDE SEQUENCE [LARGE SCALE GENOMIC DNA]</scope>
    <source>
        <strain evidence="3">cv. DH-PKW</strain>
        <tissue evidence="2">Leaves</tissue>
    </source>
</reference>
<comment type="caution">
    <text evidence="2">The sequence shown here is derived from an EMBL/GenBank/DDBJ whole genome shotgun (WGS) entry which is preliminary data.</text>
</comment>
<keyword evidence="3" id="KW-1185">Reference proteome</keyword>
<organism evidence="2 3">
    <name type="scientific">Musa balbisiana</name>
    <name type="common">Banana</name>
    <dbReference type="NCBI Taxonomy" id="52838"/>
    <lineage>
        <taxon>Eukaryota</taxon>
        <taxon>Viridiplantae</taxon>
        <taxon>Streptophyta</taxon>
        <taxon>Embryophyta</taxon>
        <taxon>Tracheophyta</taxon>
        <taxon>Spermatophyta</taxon>
        <taxon>Magnoliopsida</taxon>
        <taxon>Liliopsida</taxon>
        <taxon>Zingiberales</taxon>
        <taxon>Musaceae</taxon>
        <taxon>Musa</taxon>
    </lineage>
</organism>
<dbReference type="AlphaFoldDB" id="A0A4S8JIR1"/>
<sequence length="74" mass="8212">MPLTHSTRECASYPATRDTSTHLHPPNQLGQPYPSPLSHRVNHVPEGSSIVCLPWKAAPNPHTAFTRRNSLPHI</sequence>
<evidence type="ECO:0000313" key="2">
    <source>
        <dbReference type="EMBL" id="THU61957.1"/>
    </source>
</evidence>
<accession>A0A4S8JIR1</accession>
<dbReference type="EMBL" id="PYDT01000004">
    <property type="protein sequence ID" value="THU61957.1"/>
    <property type="molecule type" value="Genomic_DNA"/>
</dbReference>
<proteinExistence type="predicted"/>
<gene>
    <name evidence="2" type="ORF">C4D60_Mb01t00080</name>
</gene>
<evidence type="ECO:0000256" key="1">
    <source>
        <dbReference type="SAM" id="MobiDB-lite"/>
    </source>
</evidence>
<name>A0A4S8JIR1_MUSBA</name>